<organism evidence="2 3">
    <name type="scientific">Candidatus Wolfebacteria bacterium CG10_big_fil_rev_8_21_14_0_10_31_9</name>
    <dbReference type="NCBI Taxonomy" id="1975070"/>
    <lineage>
        <taxon>Bacteria</taxon>
        <taxon>Candidatus Wolfeibacteriota</taxon>
    </lineage>
</organism>
<keyword evidence="1" id="KW-0812">Transmembrane</keyword>
<reference evidence="2 3" key="1">
    <citation type="submission" date="2017-09" db="EMBL/GenBank/DDBJ databases">
        <title>Depth-based differentiation of microbial function through sediment-hosted aquifers and enrichment of novel symbionts in the deep terrestrial subsurface.</title>
        <authorList>
            <person name="Probst A.J."/>
            <person name="Ladd B."/>
            <person name="Jarett J.K."/>
            <person name="Geller-Mcgrath D.E."/>
            <person name="Sieber C.M."/>
            <person name="Emerson J.B."/>
            <person name="Anantharaman K."/>
            <person name="Thomas B.C."/>
            <person name="Malmstrom R."/>
            <person name="Stieglmeier M."/>
            <person name="Klingl A."/>
            <person name="Woyke T."/>
            <person name="Ryan C.M."/>
            <person name="Banfield J.F."/>
        </authorList>
    </citation>
    <scope>NUCLEOTIDE SEQUENCE [LARGE SCALE GENOMIC DNA]</scope>
    <source>
        <strain evidence="2">CG10_big_fil_rev_8_21_14_0_10_31_9</strain>
    </source>
</reference>
<protein>
    <submittedName>
        <fullName evidence="2">Uncharacterized protein</fullName>
    </submittedName>
</protein>
<evidence type="ECO:0000313" key="2">
    <source>
        <dbReference type="EMBL" id="PIR44194.1"/>
    </source>
</evidence>
<keyword evidence="1" id="KW-1133">Transmembrane helix</keyword>
<dbReference type="Proteomes" id="UP000231602">
    <property type="component" value="Unassembled WGS sequence"/>
</dbReference>
<proteinExistence type="predicted"/>
<comment type="caution">
    <text evidence="2">The sequence shown here is derived from an EMBL/GenBank/DDBJ whole genome shotgun (WGS) entry which is preliminary data.</text>
</comment>
<name>A0A2H0RDV8_9BACT</name>
<keyword evidence="1" id="KW-0472">Membrane</keyword>
<accession>A0A2H0RDV8</accession>
<feature type="transmembrane region" description="Helical" evidence="1">
    <location>
        <begin position="6"/>
        <end position="33"/>
    </location>
</feature>
<sequence length="148" mass="15618">MKKGIAALPVIILIGGIILEISAALSLVAYFVVQSGYGAKASSEALITAQSGIDNAVSMIIRNKDIGGIGIYSTTLALDNEHIADVFICKDFLIDTSDMICSVTANIGQTEIISTGKVSSKNRRLKAFMNVNPSTGEVKLISTEEIPL</sequence>
<evidence type="ECO:0000256" key="1">
    <source>
        <dbReference type="SAM" id="Phobius"/>
    </source>
</evidence>
<gene>
    <name evidence="2" type="ORF">COV23_01170</name>
</gene>
<dbReference type="EMBL" id="PCXV01000021">
    <property type="protein sequence ID" value="PIR44194.1"/>
    <property type="molecule type" value="Genomic_DNA"/>
</dbReference>
<dbReference type="AlphaFoldDB" id="A0A2H0RDV8"/>
<evidence type="ECO:0000313" key="3">
    <source>
        <dbReference type="Proteomes" id="UP000231602"/>
    </source>
</evidence>